<dbReference type="InterPro" id="IPR032675">
    <property type="entry name" value="LRR_dom_sf"/>
</dbReference>
<feature type="region of interest" description="Disordered" evidence="1">
    <location>
        <begin position="1"/>
        <end position="64"/>
    </location>
</feature>
<gene>
    <name evidence="2" type="ORF">CALVIDRAFT_529310</name>
</gene>
<dbReference type="AlphaFoldDB" id="A0A167JGG7"/>
<dbReference type="SUPFAM" id="SSF52047">
    <property type="entry name" value="RNI-like"/>
    <property type="match status" value="1"/>
</dbReference>
<evidence type="ECO:0000256" key="1">
    <source>
        <dbReference type="SAM" id="MobiDB-lite"/>
    </source>
</evidence>
<dbReference type="Proteomes" id="UP000076738">
    <property type="component" value="Unassembled WGS sequence"/>
</dbReference>
<accession>A0A167JGG7</accession>
<name>A0A167JGG7_CALVF</name>
<feature type="compositionally biased region" description="Low complexity" evidence="1">
    <location>
        <begin position="26"/>
        <end position="63"/>
    </location>
</feature>
<dbReference type="OrthoDB" id="10672495at2759"/>
<dbReference type="EMBL" id="KV417300">
    <property type="protein sequence ID" value="KZO93564.1"/>
    <property type="molecule type" value="Genomic_DNA"/>
</dbReference>
<organism evidence="2 3">
    <name type="scientific">Calocera viscosa (strain TUFC12733)</name>
    <dbReference type="NCBI Taxonomy" id="1330018"/>
    <lineage>
        <taxon>Eukaryota</taxon>
        <taxon>Fungi</taxon>
        <taxon>Dikarya</taxon>
        <taxon>Basidiomycota</taxon>
        <taxon>Agaricomycotina</taxon>
        <taxon>Dacrymycetes</taxon>
        <taxon>Dacrymycetales</taxon>
        <taxon>Dacrymycetaceae</taxon>
        <taxon>Calocera</taxon>
    </lineage>
</organism>
<keyword evidence="3" id="KW-1185">Reference proteome</keyword>
<reference evidence="2 3" key="1">
    <citation type="journal article" date="2016" name="Mol. Biol. Evol.">
        <title>Comparative Genomics of Early-Diverging Mushroom-Forming Fungi Provides Insights into the Origins of Lignocellulose Decay Capabilities.</title>
        <authorList>
            <person name="Nagy L.G."/>
            <person name="Riley R."/>
            <person name="Tritt A."/>
            <person name="Adam C."/>
            <person name="Daum C."/>
            <person name="Floudas D."/>
            <person name="Sun H."/>
            <person name="Yadav J.S."/>
            <person name="Pangilinan J."/>
            <person name="Larsson K.H."/>
            <person name="Matsuura K."/>
            <person name="Barry K."/>
            <person name="Labutti K."/>
            <person name="Kuo R."/>
            <person name="Ohm R.A."/>
            <person name="Bhattacharya S.S."/>
            <person name="Shirouzu T."/>
            <person name="Yoshinaga Y."/>
            <person name="Martin F.M."/>
            <person name="Grigoriev I.V."/>
            <person name="Hibbett D.S."/>
        </authorList>
    </citation>
    <scope>NUCLEOTIDE SEQUENCE [LARGE SCALE GENOMIC DNA]</scope>
    <source>
        <strain evidence="2 3">TUFC12733</strain>
    </source>
</reference>
<sequence length="666" mass="71547">MHSHSPSPSPGAEELASPLSLPPSPAAQRSLTPSATPPHSSSSPSALPLTSPPAATSSPLASTPLPPGPHRALLILDILDLLLSPLPTPSLAASILVCRQWFNPSVRELWRRARRVRGVWDALQLGDEATHSPAKRARTSSYLAHLRTLEFALSDDPSYTHEPHVLTTSHLTSLSLRPLPSLTSLTFTLSSPTSLPTALSLARPGTHTIRALYLTGHPPTSTIPLLARQPALRELALLTHTSADPWPLPHSLDACPQLTSLTRLHIQGSPLLPSHLSALGQMQSLETLILAHPALDTPPEPHARPPQLPGSTPGFPALKTVEIHGGPLSSVLSLLHSLPSPAPLEHMALKHIWTTPALHTLFLRLLLRARALKELTLSLSSGLLHPKLHPVDRTAEDPGEYTFLPLSSLPELRLLDLTLTSSTPVWLPALTSSLLTTLASSLKHLRSLRLVTFDYSYHYSSPAHAPLIVLADLATLAAGCKDLQLLQVEFALPYPPASALVGFTSTFSSGPGTRYLPYTLPLPSLPRTQPHTSLKRLLISWSRLPPPPSPSLEAAAKWTAALFPLARLGWGRWGHEEADVPDGVWEGHRGFGQRERELAAHGHGRRERMGMGVGGEGFPGAAPGEGFAGVDSARERAGAFAREVERWQRVLKAEEGEGGEGGVLRC</sequence>
<proteinExistence type="predicted"/>
<evidence type="ECO:0000313" key="2">
    <source>
        <dbReference type="EMBL" id="KZO93564.1"/>
    </source>
</evidence>
<protein>
    <recommendedName>
        <fullName evidence="4">F-box domain-containing protein</fullName>
    </recommendedName>
</protein>
<evidence type="ECO:0000313" key="3">
    <source>
        <dbReference type="Proteomes" id="UP000076738"/>
    </source>
</evidence>
<dbReference type="Gene3D" id="3.80.10.10">
    <property type="entry name" value="Ribonuclease Inhibitor"/>
    <property type="match status" value="1"/>
</dbReference>
<evidence type="ECO:0008006" key="4">
    <source>
        <dbReference type="Google" id="ProtNLM"/>
    </source>
</evidence>